<evidence type="ECO:0000313" key="1">
    <source>
        <dbReference type="EMBL" id="GAO40859.1"/>
    </source>
</evidence>
<name>A0A0E9MTH2_9SPHN</name>
<proteinExistence type="predicted"/>
<dbReference type="AlphaFoldDB" id="A0A0E9MTH2"/>
<protein>
    <submittedName>
        <fullName evidence="1">Uncharacterized protein</fullName>
    </submittedName>
</protein>
<evidence type="ECO:0000313" key="2">
    <source>
        <dbReference type="Proteomes" id="UP000033202"/>
    </source>
</evidence>
<dbReference type="Proteomes" id="UP000033202">
    <property type="component" value="Unassembled WGS sequence"/>
</dbReference>
<comment type="caution">
    <text evidence="1">The sequence shown here is derived from an EMBL/GenBank/DDBJ whole genome shotgun (WGS) entry which is preliminary data.</text>
</comment>
<accession>A0A0E9MTH2</accession>
<sequence>MVLMIKRMRHGARWDEESDDELRRRFAAGELLPEVARAMNRSQEAVRTRANVLHVPVRSSTRRRTNGGAEA</sequence>
<organism evidence="1 2">
    <name type="scientific">Sphingomonas changbaiensis NBRC 104936</name>
    <dbReference type="NCBI Taxonomy" id="1219043"/>
    <lineage>
        <taxon>Bacteria</taxon>
        <taxon>Pseudomonadati</taxon>
        <taxon>Pseudomonadota</taxon>
        <taxon>Alphaproteobacteria</taxon>
        <taxon>Sphingomonadales</taxon>
        <taxon>Sphingomonadaceae</taxon>
        <taxon>Sphingomonas</taxon>
    </lineage>
</organism>
<gene>
    <name evidence="1" type="ORF">SCH01S_52_00420</name>
</gene>
<reference evidence="1 2" key="1">
    <citation type="submission" date="2015-04" db="EMBL/GenBank/DDBJ databases">
        <title>Whole genome shotgun sequence of Sphingomonas changbaiensis NBRC 104936.</title>
        <authorList>
            <person name="Katano-Makiyama Y."/>
            <person name="Hosoyama A."/>
            <person name="Hashimoto M."/>
            <person name="Noguchi M."/>
            <person name="Tsuchikane K."/>
            <person name="Ohji S."/>
            <person name="Yamazoe A."/>
            <person name="Ichikawa N."/>
            <person name="Kimura A."/>
            <person name="Fujita N."/>
        </authorList>
    </citation>
    <scope>NUCLEOTIDE SEQUENCE [LARGE SCALE GENOMIC DNA]</scope>
    <source>
        <strain evidence="1 2">NBRC 104936</strain>
    </source>
</reference>
<keyword evidence="2" id="KW-1185">Reference proteome</keyword>
<dbReference type="EMBL" id="BBWU01000052">
    <property type="protein sequence ID" value="GAO40859.1"/>
    <property type="molecule type" value="Genomic_DNA"/>
</dbReference>